<accession>A0A550CG39</accession>
<protein>
    <submittedName>
        <fullName evidence="2">Uncharacterized protein</fullName>
    </submittedName>
</protein>
<dbReference type="Proteomes" id="UP000320762">
    <property type="component" value="Unassembled WGS sequence"/>
</dbReference>
<organism evidence="2 3">
    <name type="scientific">Schizophyllum amplum</name>
    <dbReference type="NCBI Taxonomy" id="97359"/>
    <lineage>
        <taxon>Eukaryota</taxon>
        <taxon>Fungi</taxon>
        <taxon>Dikarya</taxon>
        <taxon>Basidiomycota</taxon>
        <taxon>Agaricomycotina</taxon>
        <taxon>Agaricomycetes</taxon>
        <taxon>Agaricomycetidae</taxon>
        <taxon>Agaricales</taxon>
        <taxon>Schizophyllaceae</taxon>
        <taxon>Schizophyllum</taxon>
    </lineage>
</organism>
<name>A0A550CG39_9AGAR</name>
<evidence type="ECO:0000256" key="1">
    <source>
        <dbReference type="SAM" id="MobiDB-lite"/>
    </source>
</evidence>
<keyword evidence="3" id="KW-1185">Reference proteome</keyword>
<feature type="compositionally biased region" description="Low complexity" evidence="1">
    <location>
        <begin position="451"/>
        <end position="475"/>
    </location>
</feature>
<dbReference type="EMBL" id="VDMD01000008">
    <property type="protein sequence ID" value="TRM63768.1"/>
    <property type="molecule type" value="Genomic_DNA"/>
</dbReference>
<feature type="region of interest" description="Disordered" evidence="1">
    <location>
        <begin position="519"/>
        <end position="596"/>
    </location>
</feature>
<evidence type="ECO:0000313" key="2">
    <source>
        <dbReference type="EMBL" id="TRM63768.1"/>
    </source>
</evidence>
<reference evidence="2 3" key="1">
    <citation type="journal article" date="2019" name="New Phytol.">
        <title>Comparative genomics reveals unique wood-decay strategies and fruiting body development in the Schizophyllaceae.</title>
        <authorList>
            <person name="Almasi E."/>
            <person name="Sahu N."/>
            <person name="Krizsan K."/>
            <person name="Balint B."/>
            <person name="Kovacs G.M."/>
            <person name="Kiss B."/>
            <person name="Cseklye J."/>
            <person name="Drula E."/>
            <person name="Henrissat B."/>
            <person name="Nagy I."/>
            <person name="Chovatia M."/>
            <person name="Adam C."/>
            <person name="LaButti K."/>
            <person name="Lipzen A."/>
            <person name="Riley R."/>
            <person name="Grigoriev I.V."/>
            <person name="Nagy L.G."/>
        </authorList>
    </citation>
    <scope>NUCLEOTIDE SEQUENCE [LARGE SCALE GENOMIC DNA]</scope>
    <source>
        <strain evidence="2 3">NL-1724</strain>
    </source>
</reference>
<comment type="caution">
    <text evidence="2">The sequence shown here is derived from an EMBL/GenBank/DDBJ whole genome shotgun (WGS) entry which is preliminary data.</text>
</comment>
<gene>
    <name evidence="2" type="ORF">BD626DRAFT_568393</name>
</gene>
<sequence length="596" mass="65811">MSAVFVQFIKVRFRKSIAKFWAALGSCLVYCRFIRESSFNIDVRDPVTRAVATDRLLSADRSSKRNSPSFLSLSPWSKGKVCEKPHQMSRKGAKSYCDKILSINTLLVTATGEDEPSPSDIIKALRAKKGLAGKIKSRLTPLAEAFYLEAHDDTLQTAKERRSAAAESLNDGRGLPPEIIRKIIFFYYDCMRIAIPSCKWYSPCEIHRPRSRRTFDPVGLDIPMPDEFPEAGNLEDRLNVANAALVLLDKEKKAFVSDRELRRLGKEFGVPDLELKDCGLADDYERGNGGRSAQAKRRRSPLLHLLRVRPPPLLKSHVGLVPARRIRRLWTSLALRRRPRPPLCQAAYPVPLRSAAALLAPGGQLRAPRLREPTPPFRMWWNTPASLEQALATAHGGVFDYPEVYLMQPSYTPPGSPPAREAIINDEEIEVDKEATATADSPPGPGDTDPAEAPAPVEAPREGPSGSEGVPGSPRILSLLPDGSRRFLTEEQRAGFTLTTEVGGRPLIYLAPSYFSAPAGPVSPEDASLPEPKPTYEEAKSFGLRRAARLAGRAPSIELEEESEDEEAEDGPEDGEVEEGEDEEPENEPQEGGLLW</sequence>
<feature type="compositionally biased region" description="Acidic residues" evidence="1">
    <location>
        <begin position="558"/>
        <end position="589"/>
    </location>
</feature>
<dbReference type="AlphaFoldDB" id="A0A550CG39"/>
<evidence type="ECO:0000313" key="3">
    <source>
        <dbReference type="Proteomes" id="UP000320762"/>
    </source>
</evidence>
<feature type="region of interest" description="Disordered" evidence="1">
    <location>
        <begin position="434"/>
        <end position="478"/>
    </location>
</feature>
<proteinExistence type="predicted"/>